<keyword evidence="5 12" id="KW-0812">Transmembrane</keyword>
<dbReference type="InterPro" id="IPR029044">
    <property type="entry name" value="Nucleotide-diphossugar_trans"/>
</dbReference>
<evidence type="ECO:0000256" key="8">
    <source>
        <dbReference type="ARBA" id="ARBA00023034"/>
    </source>
</evidence>
<dbReference type="PANTHER" id="PTHR31311:SF3">
    <property type="entry name" value="GLYCOSYLTRANSFERASE 7-RELATED"/>
    <property type="match status" value="1"/>
</dbReference>
<feature type="compositionally biased region" description="Basic residues" evidence="11">
    <location>
        <begin position="1"/>
        <end position="10"/>
    </location>
</feature>
<dbReference type="PANTHER" id="PTHR31311">
    <property type="entry name" value="XYLOGLUCAN 6-XYLOSYLTRANSFERASE 5-RELATED-RELATED"/>
    <property type="match status" value="1"/>
</dbReference>
<dbReference type="FunFam" id="3.90.550.10:FF:000127">
    <property type="entry name" value="Probable glycosyltransferase 7"/>
    <property type="match status" value="1"/>
</dbReference>
<comment type="caution">
    <text evidence="13">The sequence shown here is derived from an EMBL/GenBank/DDBJ whole genome shotgun (WGS) entry which is preliminary data.</text>
</comment>
<dbReference type="AlphaFoldDB" id="A0AAN8V2Y1"/>
<protein>
    <submittedName>
        <fullName evidence="13">Glycosyltransferase 34</fullName>
    </submittedName>
</protein>
<reference evidence="13 14" key="1">
    <citation type="submission" date="2023-12" db="EMBL/GenBank/DDBJ databases">
        <title>A high-quality genome assembly for Dillenia turbinata (Dilleniales).</title>
        <authorList>
            <person name="Chanderbali A."/>
        </authorList>
    </citation>
    <scope>NUCLEOTIDE SEQUENCE [LARGE SCALE GENOMIC DNA]</scope>
    <source>
        <strain evidence="13">LSX21</strain>
        <tissue evidence="13">Leaf</tissue>
    </source>
</reference>
<evidence type="ECO:0000256" key="6">
    <source>
        <dbReference type="ARBA" id="ARBA00022968"/>
    </source>
</evidence>
<evidence type="ECO:0000313" key="14">
    <source>
        <dbReference type="Proteomes" id="UP001370490"/>
    </source>
</evidence>
<keyword evidence="9 12" id="KW-0472">Membrane</keyword>
<dbReference type="Proteomes" id="UP001370490">
    <property type="component" value="Unassembled WGS sequence"/>
</dbReference>
<feature type="region of interest" description="Disordered" evidence="11">
    <location>
        <begin position="1"/>
        <end position="20"/>
    </location>
</feature>
<evidence type="ECO:0000256" key="3">
    <source>
        <dbReference type="ARBA" id="ARBA00022676"/>
    </source>
</evidence>
<proteinExistence type="inferred from homology"/>
<keyword evidence="3" id="KW-0328">Glycosyltransferase</keyword>
<feature type="transmembrane region" description="Helical" evidence="12">
    <location>
        <begin position="37"/>
        <end position="58"/>
    </location>
</feature>
<dbReference type="Gene3D" id="3.90.550.10">
    <property type="entry name" value="Spore Coat Polysaccharide Biosynthesis Protein SpsA, Chain A"/>
    <property type="match status" value="1"/>
</dbReference>
<dbReference type="GO" id="GO:0008378">
    <property type="term" value="F:galactosyltransferase activity"/>
    <property type="evidence" value="ECO:0007669"/>
    <property type="project" value="TreeGrafter"/>
</dbReference>
<evidence type="ECO:0000256" key="4">
    <source>
        <dbReference type="ARBA" id="ARBA00022679"/>
    </source>
</evidence>
<evidence type="ECO:0000256" key="11">
    <source>
        <dbReference type="SAM" id="MobiDB-lite"/>
    </source>
</evidence>
<gene>
    <name evidence="13" type="ORF">RJ641_010144</name>
</gene>
<sequence>MAFPHQHSHSRPPFNQAPSMAKSGFIRSKTTSLLSDSFLFIGGILVTILALGTLWSFLNPNPNPNPVHDFSALSSDGDSLSCDSGTQSFNLSHDPPSPTFYDDPTLTYTIDKKITNWDQKRKQWLRHHPSFAAGLENRILLLTGSQPSPCKNPIGDHLLLRFFKNKVDYCRIHGCDVFYNNALLHPKMTTFWAKLPVVKAAMLAHPEAEWIWWVDSDALFTDMEFTLPLGRYKAHNLVVHGWAHLIYEKKSWVSLNAGVFLIRNCQWSMDFMDVWASMGPQTPSYDNWGKIQKSIFKDKVFQESDDQTALVYLLLKERDKWADKIYLEGEYYFEGYWLEIIGSLENITSKYVEMERGVRTLRRRHAEKVGEFYGALREEYLVDAGNGRGSWRRPFITHFTGCQPCSGAHNQEYSEQSCWDGMNKALNFADNQVLRKYGFVHPSLLDSTSVNPLPYDSPA</sequence>
<keyword evidence="7 12" id="KW-1133">Transmembrane helix</keyword>
<comment type="similarity">
    <text evidence="2">Belongs to the glycosyltransferase 34 family.</text>
</comment>
<keyword evidence="4" id="KW-0808">Transferase</keyword>
<dbReference type="GO" id="GO:0005768">
    <property type="term" value="C:endosome"/>
    <property type="evidence" value="ECO:0007669"/>
    <property type="project" value="TreeGrafter"/>
</dbReference>
<evidence type="ECO:0000256" key="2">
    <source>
        <dbReference type="ARBA" id="ARBA00005664"/>
    </source>
</evidence>
<evidence type="ECO:0000313" key="13">
    <source>
        <dbReference type="EMBL" id="KAK6923944.1"/>
    </source>
</evidence>
<organism evidence="13 14">
    <name type="scientific">Dillenia turbinata</name>
    <dbReference type="NCBI Taxonomy" id="194707"/>
    <lineage>
        <taxon>Eukaryota</taxon>
        <taxon>Viridiplantae</taxon>
        <taxon>Streptophyta</taxon>
        <taxon>Embryophyta</taxon>
        <taxon>Tracheophyta</taxon>
        <taxon>Spermatophyta</taxon>
        <taxon>Magnoliopsida</taxon>
        <taxon>eudicotyledons</taxon>
        <taxon>Gunneridae</taxon>
        <taxon>Pentapetalae</taxon>
        <taxon>Dilleniales</taxon>
        <taxon>Dilleniaceae</taxon>
        <taxon>Dillenia</taxon>
    </lineage>
</organism>
<evidence type="ECO:0000256" key="12">
    <source>
        <dbReference type="SAM" id="Phobius"/>
    </source>
</evidence>
<dbReference type="GO" id="GO:0000139">
    <property type="term" value="C:Golgi membrane"/>
    <property type="evidence" value="ECO:0007669"/>
    <property type="project" value="UniProtKB-SubCell"/>
</dbReference>
<name>A0AAN8V2Y1_9MAGN</name>
<keyword evidence="6" id="KW-0735">Signal-anchor</keyword>
<evidence type="ECO:0000256" key="7">
    <source>
        <dbReference type="ARBA" id="ARBA00022989"/>
    </source>
</evidence>
<dbReference type="Pfam" id="PF05637">
    <property type="entry name" value="Glyco_transf_34"/>
    <property type="match status" value="1"/>
</dbReference>
<keyword evidence="8" id="KW-0333">Golgi apparatus</keyword>
<comment type="subcellular location">
    <subcellularLocation>
        <location evidence="1">Golgi apparatus membrane</location>
        <topology evidence="1">Single-pass type II membrane protein</topology>
    </subcellularLocation>
</comment>
<dbReference type="GO" id="GO:0005802">
    <property type="term" value="C:trans-Golgi network"/>
    <property type="evidence" value="ECO:0007669"/>
    <property type="project" value="TreeGrafter"/>
</dbReference>
<evidence type="ECO:0000256" key="9">
    <source>
        <dbReference type="ARBA" id="ARBA00023136"/>
    </source>
</evidence>
<evidence type="ECO:0000256" key="5">
    <source>
        <dbReference type="ARBA" id="ARBA00022692"/>
    </source>
</evidence>
<keyword evidence="14" id="KW-1185">Reference proteome</keyword>
<dbReference type="EMBL" id="JBAMMX010000017">
    <property type="protein sequence ID" value="KAK6923944.1"/>
    <property type="molecule type" value="Genomic_DNA"/>
</dbReference>
<accession>A0AAN8V2Y1</accession>
<evidence type="ECO:0000256" key="1">
    <source>
        <dbReference type="ARBA" id="ARBA00004323"/>
    </source>
</evidence>
<keyword evidence="10" id="KW-0325">Glycoprotein</keyword>
<evidence type="ECO:0000256" key="10">
    <source>
        <dbReference type="ARBA" id="ARBA00023180"/>
    </source>
</evidence>
<dbReference type="InterPro" id="IPR008630">
    <property type="entry name" value="Glyco_trans_34"/>
</dbReference>